<dbReference type="InterPro" id="IPR046341">
    <property type="entry name" value="SET_dom_sf"/>
</dbReference>
<sequence length="233" mass="24496">MLQPKNWPSTLPYLTAPLHGKDLTPAHLAAIRTKPSSSSSSSTDMPIIPAADTPPLPCPRVKIQPITAPASHPALGQCGLFAARHLAPGTLILAYLGRVHTGGGSVVVAAAAAAAGEKSDYDLWLDREADVAVDAATCGNEARFVNDYRGVGPARPNAEFRPAFCERWGEVCVGVWVKAAAAGGKGKGKGKGQGGIRKGEEILVSYGKGFWEERRREMEGEEEEEGGGERKGA</sequence>
<organism evidence="2 3">
    <name type="scientific">Beauveria brongniartii RCEF 3172</name>
    <dbReference type="NCBI Taxonomy" id="1081107"/>
    <lineage>
        <taxon>Eukaryota</taxon>
        <taxon>Fungi</taxon>
        <taxon>Dikarya</taxon>
        <taxon>Ascomycota</taxon>
        <taxon>Pezizomycotina</taxon>
        <taxon>Sordariomycetes</taxon>
        <taxon>Hypocreomycetidae</taxon>
        <taxon>Hypocreales</taxon>
        <taxon>Cordycipitaceae</taxon>
        <taxon>Beauveria</taxon>
        <taxon>Beauveria brongniartii</taxon>
    </lineage>
</organism>
<name>A0A167DGS0_9HYPO</name>
<reference evidence="2 3" key="1">
    <citation type="journal article" date="2016" name="Genome Biol. Evol.">
        <title>Divergent and convergent evolution of fungal pathogenicity.</title>
        <authorList>
            <person name="Shang Y."/>
            <person name="Xiao G."/>
            <person name="Zheng P."/>
            <person name="Cen K."/>
            <person name="Zhan S."/>
            <person name="Wang C."/>
        </authorList>
    </citation>
    <scope>NUCLEOTIDE SEQUENCE [LARGE SCALE GENOMIC DNA]</scope>
    <source>
        <strain evidence="2 3">RCEF 3172</strain>
    </source>
</reference>
<dbReference type="Gene3D" id="2.170.270.10">
    <property type="entry name" value="SET domain"/>
    <property type="match status" value="1"/>
</dbReference>
<keyword evidence="3" id="KW-1185">Reference proteome</keyword>
<dbReference type="OrthoDB" id="5792673at2759"/>
<dbReference type="SUPFAM" id="SSF82199">
    <property type="entry name" value="SET domain"/>
    <property type="match status" value="1"/>
</dbReference>
<evidence type="ECO:0000313" key="3">
    <source>
        <dbReference type="Proteomes" id="UP000076863"/>
    </source>
</evidence>
<dbReference type="EMBL" id="AZHA01000014">
    <property type="protein sequence ID" value="OAA42374.1"/>
    <property type="molecule type" value="Genomic_DNA"/>
</dbReference>
<dbReference type="Proteomes" id="UP000076863">
    <property type="component" value="Unassembled WGS sequence"/>
</dbReference>
<gene>
    <name evidence="2" type="ORF">BBO_05037</name>
</gene>
<accession>A0A167DGS0</accession>
<protein>
    <submittedName>
        <fullName evidence="2">Nucleoporin SONB</fullName>
    </submittedName>
</protein>
<feature type="region of interest" description="Disordered" evidence="1">
    <location>
        <begin position="214"/>
        <end position="233"/>
    </location>
</feature>
<comment type="caution">
    <text evidence="2">The sequence shown here is derived from an EMBL/GenBank/DDBJ whole genome shotgun (WGS) entry which is preliminary data.</text>
</comment>
<evidence type="ECO:0000256" key="1">
    <source>
        <dbReference type="SAM" id="MobiDB-lite"/>
    </source>
</evidence>
<proteinExistence type="predicted"/>
<dbReference type="AlphaFoldDB" id="A0A167DGS0"/>
<evidence type="ECO:0000313" key="2">
    <source>
        <dbReference type="EMBL" id="OAA42374.1"/>
    </source>
</evidence>